<dbReference type="InterPro" id="IPR051794">
    <property type="entry name" value="PG_Endopeptidase_C40"/>
</dbReference>
<dbReference type="SUPFAM" id="SSF53955">
    <property type="entry name" value="Lysozyme-like"/>
    <property type="match status" value="1"/>
</dbReference>
<dbReference type="AlphaFoldDB" id="A0A0D8B805"/>
<dbReference type="PANTHER" id="PTHR47359:SF3">
    <property type="entry name" value="NLP_P60 DOMAIN-CONTAINING PROTEIN-RELATED"/>
    <property type="match status" value="1"/>
</dbReference>
<dbReference type="Pfam" id="PF00877">
    <property type="entry name" value="NLPC_P60"/>
    <property type="match status" value="1"/>
</dbReference>
<accession>A0A0D8B805</accession>
<reference evidence="7 8" key="2">
    <citation type="journal article" date="2016" name="Genome Announc.">
        <title>Permanent Draft Genome Sequences for Two Variants of Frankia sp. Strain CpI1, the First Frankia Strain Isolated from Root Nodules of Comptonia peregrina.</title>
        <authorList>
            <person name="Oshone R."/>
            <person name="Hurst S.G.IV."/>
            <person name="Abebe-Akele F."/>
            <person name="Simpson S."/>
            <person name="Morris K."/>
            <person name="Thomas W.K."/>
            <person name="Tisa L.S."/>
        </authorList>
    </citation>
    <scope>NUCLEOTIDE SEQUENCE [LARGE SCALE GENOMIC DNA]</scope>
    <source>
        <strain evidence="8">CpI1-S</strain>
    </source>
</reference>
<keyword evidence="5" id="KW-0812">Transmembrane</keyword>
<dbReference type="InterPro" id="IPR000064">
    <property type="entry name" value="NLP_P60_dom"/>
</dbReference>
<proteinExistence type="inferred from homology"/>
<evidence type="ECO:0000259" key="6">
    <source>
        <dbReference type="PROSITE" id="PS51935"/>
    </source>
</evidence>
<gene>
    <name evidence="7" type="ORF">FF36_05364</name>
</gene>
<keyword evidence="5" id="KW-1133">Transmembrane helix</keyword>
<dbReference type="InterPro" id="IPR038765">
    <property type="entry name" value="Papain-like_cys_pep_sf"/>
</dbReference>
<dbReference type="PANTHER" id="PTHR47359">
    <property type="entry name" value="PEPTIDOGLYCAN DL-ENDOPEPTIDASE CWLO"/>
    <property type="match status" value="1"/>
</dbReference>
<dbReference type="Gene3D" id="1.10.530.10">
    <property type="match status" value="1"/>
</dbReference>
<name>A0A0D8B805_9ACTN</name>
<dbReference type="Pfam" id="PF01464">
    <property type="entry name" value="SLT"/>
    <property type="match status" value="1"/>
</dbReference>
<dbReference type="GO" id="GO:0008234">
    <property type="term" value="F:cysteine-type peptidase activity"/>
    <property type="evidence" value="ECO:0007669"/>
    <property type="project" value="UniProtKB-KW"/>
</dbReference>
<dbReference type="InterPro" id="IPR008258">
    <property type="entry name" value="Transglycosylase_SLT_dom_1"/>
</dbReference>
<dbReference type="Gene3D" id="3.90.1720.10">
    <property type="entry name" value="endopeptidase domain like (from Nostoc punctiforme)"/>
    <property type="match status" value="1"/>
</dbReference>
<dbReference type="PATRIC" id="fig|1502723.3.peg.5774"/>
<sequence length="340" mass="33727">MAVETMPAQGASTPPLAAILAGSAMVLVVGFVAIFGGAISGDSGGATGQYADAGTIPGAYVGAILSAGQTCATLSPGLLAAQLKQESGFRPGARSPVGALGIAQFLPGTWASHGRDGDGDGRADILNPADAIPSAAAYDCSVAAAVADVPGDPVRLMLAAYNAGPGAVRAYQGVPPFSETQSYVESILAAVPGMTAALSSASAPIGPATEAAAAAIAFARGELGDPYVLGANGPDAWDCSSLVQAAYAAAGVRLPRTTYDQVDASGPSIALMPLSAWQPGDLLFAAGSDGTPSNPGHVGIYLGGNQVLHAPHTGDVVKIVTLDRYEKVTRVTRPSALSTE</sequence>
<evidence type="ECO:0000256" key="1">
    <source>
        <dbReference type="ARBA" id="ARBA00007074"/>
    </source>
</evidence>
<keyword evidence="5" id="KW-0472">Membrane</keyword>
<evidence type="ECO:0000256" key="4">
    <source>
        <dbReference type="ARBA" id="ARBA00022807"/>
    </source>
</evidence>
<evidence type="ECO:0000313" key="7">
    <source>
        <dbReference type="EMBL" id="KJE20306.1"/>
    </source>
</evidence>
<keyword evidence="3 7" id="KW-0378">Hydrolase</keyword>
<feature type="transmembrane region" description="Helical" evidence="5">
    <location>
        <begin position="16"/>
        <end position="39"/>
    </location>
</feature>
<keyword evidence="8" id="KW-1185">Reference proteome</keyword>
<keyword evidence="2" id="KW-0645">Protease</keyword>
<evidence type="ECO:0000256" key="2">
    <source>
        <dbReference type="ARBA" id="ARBA00022670"/>
    </source>
</evidence>
<organism evidence="7 8">
    <name type="scientific">Frankia torreyi</name>
    <dbReference type="NCBI Taxonomy" id="1856"/>
    <lineage>
        <taxon>Bacteria</taxon>
        <taxon>Bacillati</taxon>
        <taxon>Actinomycetota</taxon>
        <taxon>Actinomycetes</taxon>
        <taxon>Frankiales</taxon>
        <taxon>Frankiaceae</taxon>
        <taxon>Frankia</taxon>
    </lineage>
</organism>
<dbReference type="EMBL" id="JYFN01000063">
    <property type="protein sequence ID" value="KJE20306.1"/>
    <property type="molecule type" value="Genomic_DNA"/>
</dbReference>
<comment type="caution">
    <text evidence="7">The sequence shown here is derived from an EMBL/GenBank/DDBJ whole genome shotgun (WGS) entry which is preliminary data.</text>
</comment>
<evidence type="ECO:0000313" key="8">
    <source>
        <dbReference type="Proteomes" id="UP000032545"/>
    </source>
</evidence>
<evidence type="ECO:0000256" key="3">
    <source>
        <dbReference type="ARBA" id="ARBA00022801"/>
    </source>
</evidence>
<dbReference type="GO" id="GO:0006508">
    <property type="term" value="P:proteolysis"/>
    <property type="evidence" value="ECO:0007669"/>
    <property type="project" value="UniProtKB-KW"/>
</dbReference>
<feature type="domain" description="NlpC/P60" evidence="6">
    <location>
        <begin position="209"/>
        <end position="337"/>
    </location>
</feature>
<protein>
    <submittedName>
        <fullName evidence="7">Cell wall-associated hydrolase, invasion-associated protein</fullName>
    </submittedName>
</protein>
<keyword evidence="4" id="KW-0788">Thiol protease</keyword>
<comment type="similarity">
    <text evidence="1">Belongs to the peptidase C40 family.</text>
</comment>
<dbReference type="RefSeq" id="WP_052681450.1">
    <property type="nucleotide sequence ID" value="NZ_JYFN01000063.1"/>
</dbReference>
<dbReference type="PROSITE" id="PS51935">
    <property type="entry name" value="NLPC_P60"/>
    <property type="match status" value="1"/>
</dbReference>
<reference evidence="8" key="1">
    <citation type="submission" date="2015-02" db="EMBL/GenBank/DDBJ databases">
        <title>Draft Genome of Frankia sp. CpI1-S.</title>
        <authorList>
            <person name="Oshone R.T."/>
            <person name="Ngom M."/>
            <person name="Ghodhbane-Gtari F."/>
            <person name="Gtari M."/>
            <person name="Morris K."/>
            <person name="Thomas K."/>
            <person name="Sen A."/>
            <person name="Tisa L.S."/>
        </authorList>
    </citation>
    <scope>NUCLEOTIDE SEQUENCE [LARGE SCALE GENOMIC DNA]</scope>
    <source>
        <strain evidence="8">CpI1-S</strain>
    </source>
</reference>
<dbReference type="SUPFAM" id="SSF54001">
    <property type="entry name" value="Cysteine proteinases"/>
    <property type="match status" value="1"/>
</dbReference>
<evidence type="ECO:0000256" key="5">
    <source>
        <dbReference type="SAM" id="Phobius"/>
    </source>
</evidence>
<dbReference type="CDD" id="cd13399">
    <property type="entry name" value="Slt35-like"/>
    <property type="match status" value="1"/>
</dbReference>
<dbReference type="Proteomes" id="UP000032545">
    <property type="component" value="Unassembled WGS sequence"/>
</dbReference>
<dbReference type="InterPro" id="IPR023346">
    <property type="entry name" value="Lysozyme-like_dom_sf"/>
</dbReference>